<keyword evidence="2" id="KW-1185">Reference proteome</keyword>
<dbReference type="Gene3D" id="3.40.50.10540">
    <property type="entry name" value="Crotonobetainyl-coa:carnitine coa-transferase, domain 1"/>
    <property type="match status" value="1"/>
</dbReference>
<dbReference type="InterPro" id="IPR003673">
    <property type="entry name" value="CoA-Trfase_fam_III"/>
</dbReference>
<protein>
    <submittedName>
        <fullName evidence="1">CoA transferase</fullName>
    </submittedName>
</protein>
<organism evidence="1 2">
    <name type="scientific">Streptomyces siamensis</name>
    <dbReference type="NCBI Taxonomy" id="1274986"/>
    <lineage>
        <taxon>Bacteria</taxon>
        <taxon>Bacillati</taxon>
        <taxon>Actinomycetota</taxon>
        <taxon>Actinomycetes</taxon>
        <taxon>Kitasatosporales</taxon>
        <taxon>Streptomycetaceae</taxon>
        <taxon>Streptomyces</taxon>
    </lineage>
</organism>
<dbReference type="InterPro" id="IPR023606">
    <property type="entry name" value="CoA-Trfase_III_dom_1_sf"/>
</dbReference>
<gene>
    <name evidence="1" type="ORF">GCM10023335_80440</name>
</gene>
<dbReference type="Pfam" id="PF02515">
    <property type="entry name" value="CoA_transf_3"/>
    <property type="match status" value="1"/>
</dbReference>
<reference evidence="2" key="1">
    <citation type="journal article" date="2019" name="Int. J. Syst. Evol. Microbiol.">
        <title>The Global Catalogue of Microorganisms (GCM) 10K type strain sequencing project: providing services to taxonomists for standard genome sequencing and annotation.</title>
        <authorList>
            <consortium name="The Broad Institute Genomics Platform"/>
            <consortium name="The Broad Institute Genome Sequencing Center for Infectious Disease"/>
            <person name="Wu L."/>
            <person name="Ma J."/>
        </authorList>
    </citation>
    <scope>NUCLEOTIDE SEQUENCE [LARGE SCALE GENOMIC DNA]</scope>
    <source>
        <strain evidence="2">JCM 18409</strain>
    </source>
</reference>
<dbReference type="GO" id="GO:0016740">
    <property type="term" value="F:transferase activity"/>
    <property type="evidence" value="ECO:0007669"/>
    <property type="project" value="UniProtKB-KW"/>
</dbReference>
<comment type="caution">
    <text evidence="1">The sequence shown here is derived from an EMBL/GenBank/DDBJ whole genome shotgun (WGS) entry which is preliminary data.</text>
</comment>
<dbReference type="Gene3D" id="3.30.1540.10">
    <property type="entry name" value="formyl-coa transferase, domain 3"/>
    <property type="match status" value="1"/>
</dbReference>
<dbReference type="Proteomes" id="UP001501759">
    <property type="component" value="Unassembled WGS sequence"/>
</dbReference>
<accession>A0ABP9JKT9</accession>
<dbReference type="EMBL" id="BAABKB010000044">
    <property type="protein sequence ID" value="GAA5035125.1"/>
    <property type="molecule type" value="Genomic_DNA"/>
</dbReference>
<dbReference type="InterPro" id="IPR044855">
    <property type="entry name" value="CoA-Trfase_III_dom3_sf"/>
</dbReference>
<keyword evidence="1" id="KW-0808">Transferase</keyword>
<evidence type="ECO:0000313" key="2">
    <source>
        <dbReference type="Proteomes" id="UP001501759"/>
    </source>
</evidence>
<dbReference type="PANTHER" id="PTHR48228">
    <property type="entry name" value="SUCCINYL-COA--D-CITRAMALATE COA-TRANSFERASE"/>
    <property type="match status" value="1"/>
</dbReference>
<proteinExistence type="predicted"/>
<dbReference type="InterPro" id="IPR050509">
    <property type="entry name" value="CoA-transferase_III"/>
</dbReference>
<sequence length="399" mass="42415">MPPEELPPQEGLLSGLRVVEISSYVATPLCGLTLAQLGADVIRVEPLGGAADRTRWPLADSGTSLYWSGLNKGKRAVAVDMESAADRRRVVDLIVRGGPCVVVSNSDRYPELGYEALSALRPDVIHVVLQGRADGGAGVDYTVQAATGFPLITGAPGSAAPVNHVLPAWDIAAGLYLAVGLLAAERERLVGGRGREIRVALEDVALATAGNLGYLAEAQVTNHERAKSGNDVFGTYGRDFVTADGVRLMVVILTKRHWTKLLTATGLTAAFEGLAGALDIDFSSESQRYEHRELISTLLARWFGGTRFAEAAEILDLHRILWERYRSFEELGRDGGAALRKSDLFDEVDQPGVGPHLAPKSPIVVDGGRLDPLPAPAVGEHNTQLLPVVGGSDAPRGDA</sequence>
<name>A0ABP9JKT9_9ACTN</name>
<dbReference type="PANTHER" id="PTHR48228:SF5">
    <property type="entry name" value="ALPHA-METHYLACYL-COA RACEMASE"/>
    <property type="match status" value="1"/>
</dbReference>
<dbReference type="SUPFAM" id="SSF89796">
    <property type="entry name" value="CoA-transferase family III (CaiB/BaiF)"/>
    <property type="match status" value="1"/>
</dbReference>
<dbReference type="RefSeq" id="WP_345657830.1">
    <property type="nucleotide sequence ID" value="NZ_BAABKB010000044.1"/>
</dbReference>
<evidence type="ECO:0000313" key="1">
    <source>
        <dbReference type="EMBL" id="GAA5035125.1"/>
    </source>
</evidence>